<comment type="caution">
    <text evidence="1">The sequence shown here is derived from an EMBL/GenBank/DDBJ whole genome shotgun (WGS) entry which is preliminary data.</text>
</comment>
<name>A0ABR1B068_POLSC</name>
<keyword evidence="2" id="KW-1185">Reference proteome</keyword>
<protein>
    <submittedName>
        <fullName evidence="1">Uncharacterized protein</fullName>
    </submittedName>
</protein>
<evidence type="ECO:0000313" key="1">
    <source>
        <dbReference type="EMBL" id="KAK6632227.1"/>
    </source>
</evidence>
<dbReference type="Proteomes" id="UP001359485">
    <property type="component" value="Unassembled WGS sequence"/>
</dbReference>
<proteinExistence type="predicted"/>
<dbReference type="EMBL" id="JAWJWF010000005">
    <property type="protein sequence ID" value="KAK6632227.1"/>
    <property type="molecule type" value="Genomic_DNA"/>
</dbReference>
<sequence length="73" mass="8717">MGEGREWSVLQITRHVVAVDGVQEEEEEEEEEEADVAEEEENFLVMLPYFVPNEKSFRNFFERKAPQEKEKLR</sequence>
<accession>A0ABR1B068</accession>
<reference evidence="1 2" key="1">
    <citation type="submission" date="2023-09" db="EMBL/GenBank/DDBJ databases">
        <title>Genomes of two closely related lineages of the louse Polyplax serrata with different host specificities.</title>
        <authorList>
            <person name="Martinu J."/>
            <person name="Tarabai H."/>
            <person name="Stefka J."/>
            <person name="Hypsa V."/>
        </authorList>
    </citation>
    <scope>NUCLEOTIDE SEQUENCE [LARGE SCALE GENOMIC DNA]</scope>
    <source>
        <strain evidence="1">98ZLc_SE</strain>
    </source>
</reference>
<gene>
    <name evidence="1" type="ORF">RUM44_007258</name>
</gene>
<organism evidence="1 2">
    <name type="scientific">Polyplax serrata</name>
    <name type="common">Common mouse louse</name>
    <dbReference type="NCBI Taxonomy" id="468196"/>
    <lineage>
        <taxon>Eukaryota</taxon>
        <taxon>Metazoa</taxon>
        <taxon>Ecdysozoa</taxon>
        <taxon>Arthropoda</taxon>
        <taxon>Hexapoda</taxon>
        <taxon>Insecta</taxon>
        <taxon>Pterygota</taxon>
        <taxon>Neoptera</taxon>
        <taxon>Paraneoptera</taxon>
        <taxon>Psocodea</taxon>
        <taxon>Troctomorpha</taxon>
        <taxon>Phthiraptera</taxon>
        <taxon>Anoplura</taxon>
        <taxon>Polyplacidae</taxon>
        <taxon>Polyplax</taxon>
    </lineage>
</organism>
<evidence type="ECO:0000313" key="2">
    <source>
        <dbReference type="Proteomes" id="UP001359485"/>
    </source>
</evidence>